<comment type="similarity">
    <text evidence="1">Belongs to the enoyl-CoA hydratase/isomerase family.</text>
</comment>
<dbReference type="RefSeq" id="WP_339573633.1">
    <property type="nucleotide sequence ID" value="NZ_JBBIAA010000002.1"/>
</dbReference>
<dbReference type="SUPFAM" id="SSF54637">
    <property type="entry name" value="Thioesterase/thiol ester dehydrase-isomerase"/>
    <property type="match status" value="1"/>
</dbReference>
<protein>
    <submittedName>
        <fullName evidence="3">MaoC family dehydratase</fullName>
    </submittedName>
</protein>
<gene>
    <name evidence="3" type="ORF">WDZ17_02905</name>
</gene>
<comment type="caution">
    <text evidence="3">The sequence shown here is derived from an EMBL/GenBank/DDBJ whole genome shotgun (WGS) entry which is preliminary data.</text>
</comment>
<organism evidence="3 4">
    <name type="scientific">Pseudokineococcus basanitobsidens</name>
    <dbReference type="NCBI Taxonomy" id="1926649"/>
    <lineage>
        <taxon>Bacteria</taxon>
        <taxon>Bacillati</taxon>
        <taxon>Actinomycetota</taxon>
        <taxon>Actinomycetes</taxon>
        <taxon>Kineosporiales</taxon>
        <taxon>Kineosporiaceae</taxon>
        <taxon>Pseudokineococcus</taxon>
    </lineage>
</organism>
<name>A0ABU8RGM7_9ACTN</name>
<reference evidence="3 4" key="1">
    <citation type="journal article" date="2017" name="Int. J. Syst. Evol. Microbiol.">
        <title>Pseudokineococcus basanitobsidens sp. nov., isolated from volcanic rock.</title>
        <authorList>
            <person name="Lee D.W."/>
            <person name="Park M.Y."/>
            <person name="Kim J.J."/>
            <person name="Kim B.S."/>
        </authorList>
    </citation>
    <scope>NUCLEOTIDE SEQUENCE [LARGE SCALE GENOMIC DNA]</scope>
    <source>
        <strain evidence="3 4">DSM 103726</strain>
    </source>
</reference>
<keyword evidence="4" id="KW-1185">Reference proteome</keyword>
<feature type="domain" description="MaoC-like" evidence="2">
    <location>
        <begin position="14"/>
        <end position="120"/>
    </location>
</feature>
<evidence type="ECO:0000256" key="1">
    <source>
        <dbReference type="ARBA" id="ARBA00005254"/>
    </source>
</evidence>
<sequence length="151" mass="16174">MAIVVGTPSELLARAGEDLGASRWLEVPQADVDAFARATHDEQWIHVDAERAAAGPFGTTIVHGYMSLSLVVPLSHDLLRVERSSMVLNYGLDRVRFPAPLPVGSRVRLTGSLASATEVAGGVQVVLSLLLEREGGDRPVLAADVVFRHLD</sequence>
<dbReference type="Proteomes" id="UP001387100">
    <property type="component" value="Unassembled WGS sequence"/>
</dbReference>
<evidence type="ECO:0000259" key="2">
    <source>
        <dbReference type="Pfam" id="PF01575"/>
    </source>
</evidence>
<dbReference type="Gene3D" id="3.10.129.10">
    <property type="entry name" value="Hotdog Thioesterase"/>
    <property type="match status" value="1"/>
</dbReference>
<dbReference type="PANTHER" id="PTHR42993:SF1">
    <property type="entry name" value="MAOC-LIKE DEHYDRATASE DOMAIN-CONTAINING PROTEIN"/>
    <property type="match status" value="1"/>
</dbReference>
<dbReference type="InterPro" id="IPR039375">
    <property type="entry name" value="NodN-like"/>
</dbReference>
<evidence type="ECO:0000313" key="4">
    <source>
        <dbReference type="Proteomes" id="UP001387100"/>
    </source>
</evidence>
<dbReference type="EMBL" id="JBBIAA010000002">
    <property type="protein sequence ID" value="MEJ5944242.1"/>
    <property type="molecule type" value="Genomic_DNA"/>
</dbReference>
<dbReference type="CDD" id="cd03450">
    <property type="entry name" value="NodN"/>
    <property type="match status" value="1"/>
</dbReference>
<accession>A0ABU8RGM7</accession>
<evidence type="ECO:0000313" key="3">
    <source>
        <dbReference type="EMBL" id="MEJ5944242.1"/>
    </source>
</evidence>
<dbReference type="Pfam" id="PF01575">
    <property type="entry name" value="MaoC_dehydratas"/>
    <property type="match status" value="1"/>
</dbReference>
<dbReference type="InterPro" id="IPR029069">
    <property type="entry name" value="HotDog_dom_sf"/>
</dbReference>
<proteinExistence type="inferred from homology"/>
<dbReference type="InterPro" id="IPR002539">
    <property type="entry name" value="MaoC-like_dom"/>
</dbReference>
<dbReference type="PANTHER" id="PTHR42993">
    <property type="entry name" value="MAOC-LIKE DEHYDRATASE DOMAIN-CONTAINING PROTEIN"/>
    <property type="match status" value="1"/>
</dbReference>